<dbReference type="KEGG" id="mcos:GM418_26640"/>
<dbReference type="RefSeq" id="WP_158870655.1">
    <property type="nucleotide sequence ID" value="NZ_CP046401.1"/>
</dbReference>
<dbReference type="Proteomes" id="UP000428260">
    <property type="component" value="Chromosome"/>
</dbReference>
<organism evidence="2 3">
    <name type="scientific">Maribellus comscasis</name>
    <dbReference type="NCBI Taxonomy" id="2681766"/>
    <lineage>
        <taxon>Bacteria</taxon>
        <taxon>Pseudomonadati</taxon>
        <taxon>Bacteroidota</taxon>
        <taxon>Bacteroidia</taxon>
        <taxon>Marinilabiliales</taxon>
        <taxon>Prolixibacteraceae</taxon>
        <taxon>Maribellus</taxon>
    </lineage>
</organism>
<dbReference type="SUPFAM" id="SSF56300">
    <property type="entry name" value="Metallo-dependent phosphatases"/>
    <property type="match status" value="1"/>
</dbReference>
<dbReference type="EMBL" id="CP046401">
    <property type="protein sequence ID" value="QGY47110.1"/>
    <property type="molecule type" value="Genomic_DNA"/>
</dbReference>
<dbReference type="PROSITE" id="PS51257">
    <property type="entry name" value="PROKAR_LIPOPROTEIN"/>
    <property type="match status" value="1"/>
</dbReference>
<dbReference type="Gene3D" id="3.60.21.70">
    <property type="entry name" value="PhoD-like phosphatase"/>
    <property type="match status" value="1"/>
</dbReference>
<keyword evidence="3" id="KW-1185">Reference proteome</keyword>
<evidence type="ECO:0000313" key="3">
    <source>
        <dbReference type="Proteomes" id="UP000428260"/>
    </source>
</evidence>
<name>A0A6I6K0Y4_9BACT</name>
<dbReference type="InterPro" id="IPR038607">
    <property type="entry name" value="PhoD-like_sf"/>
</dbReference>
<dbReference type="InterPro" id="IPR018946">
    <property type="entry name" value="PhoD-like_MPP"/>
</dbReference>
<feature type="domain" description="PhoD-like phosphatase metallophosphatase" evidence="1">
    <location>
        <begin position="336"/>
        <end position="632"/>
    </location>
</feature>
<reference evidence="2 3" key="1">
    <citation type="submission" date="2019-11" db="EMBL/GenBank/DDBJ databases">
        <authorList>
            <person name="Zheng R.K."/>
            <person name="Sun C.M."/>
        </authorList>
    </citation>
    <scope>NUCLEOTIDE SEQUENCE [LARGE SCALE GENOMIC DNA]</scope>
    <source>
        <strain evidence="2 3">WC007</strain>
    </source>
</reference>
<evidence type="ECO:0000313" key="2">
    <source>
        <dbReference type="EMBL" id="QGY47110.1"/>
    </source>
</evidence>
<evidence type="ECO:0000259" key="1">
    <source>
        <dbReference type="Pfam" id="PF09423"/>
    </source>
</evidence>
<accession>A0A6I6K0Y4</accession>
<dbReference type="InterPro" id="IPR029052">
    <property type="entry name" value="Metallo-depent_PP-like"/>
</dbReference>
<proteinExistence type="predicted"/>
<dbReference type="AlphaFoldDB" id="A0A6I6K0Y4"/>
<protein>
    <submittedName>
        <fullName evidence="2">Twin-arginine translocation pathway signal</fullName>
    </submittedName>
</protein>
<sequence length="827" mass="93078">MKFPGIALIAFLLFTVSCKQKLEFKTNFDLTNDRIWVGKDFWSVPLEDWKVENGKLYCVGGIQNSRVNLLTHVISEEMGDFKLSAKVMLEDKGSAPGSAGFLVGMKDDEDPDVRAACYFGGGIKAGVNLNGYVFLKDQKVDLPEGFDFDEFTITVTGSTTKLKLDVVDKNGIKTEELVVDGEGIQGLVAIANNLPMGETEKPGKSKFSFDDFEFSGSKVIEKQENAFGPILWTMYTLSNKTVKLMALLPPIGEDDNQEVSLQLKKEENWETVDSKTIEPNSRTAVFKLENWDDTKDTEYRIEYIETDKTGKKTPDYYAGTIRKDPVDKPLKFGGLTCQFHFGFPYTPLVENLKKLNPDILYFSGDQIYEGNGGYGIKREPEDISIVNYLGKYYMFGWAFRDLLRDIPAICTPDDHDVFHGNLWGESGVAKPGGAGSSDTRGFMQSVKMVNVVNRTQCGQLPDPVDPTPIEQGMSVWYTGLNYGRISFAIVSDRIFKTGPEAVSDWEGRHDHMVEPREDLSFLDKTGVKLLGDRQMKFLNNWITDWKDVDMKVLLSQTVFANAATHHGGLEGYLYGDLDSGGWPKSGRDKVIKLMRKGAVFHINGDQHLPTLVQYGLEDYRDAGWSFCTPAIAVMYLRWFLPDEVGYPVLDRPEHGYPNTGKYTDAFGNKNYVYAVGNPGKITIDSESRYNHAQIRSSGFGFVTFDKNERSIKIDAWRFKADVDNPNPVRDEFPGWPMELSQFDNFGMGAENVLPEIVVNKPNQLIEVRKSSSNDLIRIYRMKGNSVQVKLFHPGTFDIKIGEGDNIKEFKNLKTEAKNNSQKIAVEF</sequence>
<dbReference type="Pfam" id="PF09423">
    <property type="entry name" value="PhoD"/>
    <property type="match status" value="1"/>
</dbReference>
<gene>
    <name evidence="2" type="ORF">GM418_26640</name>
</gene>